<reference evidence="6 7" key="1">
    <citation type="journal article" date="2018" name="Mol. Biol. Evol.">
        <title>Broad Genomic Sampling Reveals a Smut Pathogenic Ancestry of the Fungal Clade Ustilaginomycotina.</title>
        <authorList>
            <person name="Kijpornyongpan T."/>
            <person name="Mondo S.J."/>
            <person name="Barry K."/>
            <person name="Sandor L."/>
            <person name="Lee J."/>
            <person name="Lipzen A."/>
            <person name="Pangilinan J."/>
            <person name="LaButti K."/>
            <person name="Hainaut M."/>
            <person name="Henrissat B."/>
            <person name="Grigoriev I.V."/>
            <person name="Spatafora J.W."/>
            <person name="Aime M.C."/>
        </authorList>
    </citation>
    <scope>NUCLEOTIDE SEQUENCE [LARGE SCALE GENOMIC DNA]</scope>
    <source>
        <strain evidence="6 7">MCA 3882</strain>
    </source>
</reference>
<organism evidence="6 7">
    <name type="scientific">Meira miltonrushii</name>
    <dbReference type="NCBI Taxonomy" id="1280837"/>
    <lineage>
        <taxon>Eukaryota</taxon>
        <taxon>Fungi</taxon>
        <taxon>Dikarya</taxon>
        <taxon>Basidiomycota</taxon>
        <taxon>Ustilaginomycotina</taxon>
        <taxon>Exobasidiomycetes</taxon>
        <taxon>Exobasidiales</taxon>
        <taxon>Brachybasidiaceae</taxon>
        <taxon>Meira</taxon>
    </lineage>
</organism>
<dbReference type="PANTHER" id="PTHR10241:SF25">
    <property type="entry name" value="TOMOSYN, ISOFORM C"/>
    <property type="match status" value="1"/>
</dbReference>
<dbReference type="InterPro" id="IPR013905">
    <property type="entry name" value="Lgl_C_dom"/>
</dbReference>
<evidence type="ECO:0000256" key="3">
    <source>
        <dbReference type="PROSITE-ProRule" id="PRU00221"/>
    </source>
</evidence>
<dbReference type="PROSITE" id="PS50082">
    <property type="entry name" value="WD_REPEATS_2"/>
    <property type="match status" value="1"/>
</dbReference>
<keyword evidence="2" id="KW-0268">Exocytosis</keyword>
<dbReference type="STRING" id="1280837.A0A316VA53"/>
<feature type="repeat" description="WD" evidence="3">
    <location>
        <begin position="294"/>
        <end position="335"/>
    </location>
</feature>
<dbReference type="GO" id="GO:0019905">
    <property type="term" value="F:syntaxin binding"/>
    <property type="evidence" value="ECO:0007669"/>
    <property type="project" value="TreeGrafter"/>
</dbReference>
<dbReference type="Gene3D" id="2.130.10.10">
    <property type="entry name" value="YVTN repeat-like/Quinoprotein amine dehydrogenase"/>
    <property type="match status" value="2"/>
</dbReference>
<dbReference type="SMART" id="SM00320">
    <property type="entry name" value="WD40"/>
    <property type="match status" value="4"/>
</dbReference>
<dbReference type="RefSeq" id="XP_025354250.1">
    <property type="nucleotide sequence ID" value="XM_025497365.1"/>
</dbReference>
<accession>A0A316VA53</accession>
<feature type="region of interest" description="Disordered" evidence="4">
    <location>
        <begin position="795"/>
        <end position="822"/>
    </location>
</feature>
<dbReference type="GeneID" id="37019146"/>
<dbReference type="GO" id="GO:0005096">
    <property type="term" value="F:GTPase activator activity"/>
    <property type="evidence" value="ECO:0007669"/>
    <property type="project" value="TreeGrafter"/>
</dbReference>
<dbReference type="Pfam" id="PF08596">
    <property type="entry name" value="Lgl_C"/>
    <property type="match status" value="1"/>
</dbReference>
<feature type="region of interest" description="Disordered" evidence="4">
    <location>
        <begin position="383"/>
        <end position="408"/>
    </location>
</feature>
<protein>
    <recommendedName>
        <fullName evidence="5">Lethal giant larvae (Lgl)-like C-terminal domain-containing protein</fullName>
    </recommendedName>
</protein>
<dbReference type="InParanoid" id="A0A316VA53"/>
<feature type="region of interest" description="Disordered" evidence="4">
    <location>
        <begin position="838"/>
        <end position="888"/>
    </location>
</feature>
<sequence length="1370" mass="149307">MPPSWLNRLSLDPHHNRSQLPDLEHIDWSRGLANTGVGGTFAEGLLSTSNIALHGEICALAVEPVLGYLAVGTTQGSIHLFGKEAVQVDWTLRPANKVTHLLFKSGSPLLIVIDVKDNISIFDLSRNDPQIRAKSSASPHPFQPTQATTVGAGPSGPLHPDTPMRIGAHTVRNSILCAEVSPLHNHLFLGLRDGTIDAYDLERLSPSPYRVPNLWWEEEEILRKSGVPDAPNRRHVPLIIDIKTHPKDINQLLLAYEGGVVLLDVTKRTIVRSFQLRHLPGAPGSCVGNPDLVWTERAAPATCVAWRPDGLVFACGHEDGCISFWHIEDDEKPITVRTIERTEVDRAETLMNEPPGGLPQSREPIFKLAWSGFPAQSWFDMAQNAKGKPNDTSAQQHQQTDQPKEEPATGTILTILGGATERQPQGLICLHFPAFSWPYASYWNSKTPETLAKTRQALHASLEETKGSRYSTPSPVEDFILLPRDNPYYGGAYDPLAVITLLAADPKLPPLPPPAAARGLKAFAFPPPAESLEAPSVPMSPGKKGNLGIQLPFAQRSLQLPLALSTAGPGAILGAQMVDVTPHVYRNLTAQADANREKANPTSPKPEGGFASVISSIPLSAPRKATSNLPLFGGKAKPTASGMKADTAEAFAALARAERWRILVTWHLDGTVRFHDASPQLLLQGTDQTPLAHSSEAAKATTPGYLQKSFPSPLPHLTIDTHKLIYSSGMIGHPLFEKLKSDPMRLRIVKVVYAAEANETAIVLRSGQVLHFKFGFAKYSQTDEVIDAVQEEVQQDEEMAASLAHHNSPSPSSPGASRASMNELDSSMAGAMQDLDIHLGPSQASPHGSAPPRPRRDPKRMSMLGRSGGGSDFRSSEDSNAYQNPAANFHPAPVRIDEITFVNHLATWRSDGFKPNIIVELSRGEVTAIDLSNIGFLAIAYGISLAVIDLRIPQLIVREGFGMPAQGDVSREERKMIEEENKSTINHLLFSICRTAANPILSPTLIASRESGYTTLWTLGVDQLDMWMCTRSNGSQLDELQRGVAVQVIDMGGNVCQTIPGELQRSLREQSRGGDMSAEKVTDMNLMLCIGRNTLSLRAGLTGQKVAKVDVGEVIQGASVIDRRGDKVCLAVTSKSFHLFTLPHLRSITRIQRHNRAYEEKLSIANVSLSLDGSGDMIEIVNSLDVCMWTVFATQPRPGLPSLLLYTPPSMPIAPNVIGSMASSVVNWIGGKSASLTQGAQLDDILAGGPGKRGSMPKLPEQKYIYEKVEEQERREALQEEMQRRSELNNSGRSSPYVRQPTKSAQTSRQANAAADQAAWSLDLAKQRGELVNSLEQGLSNLERGASDWMKSTRENMIKQAAKEKMNKYF</sequence>
<dbReference type="FunCoup" id="A0A316VA53">
    <property type="interactions" value="24"/>
</dbReference>
<dbReference type="GO" id="GO:0045159">
    <property type="term" value="F:myosin II binding"/>
    <property type="evidence" value="ECO:0007669"/>
    <property type="project" value="TreeGrafter"/>
</dbReference>
<feature type="region of interest" description="Disordered" evidence="4">
    <location>
        <begin position="1275"/>
        <end position="1312"/>
    </location>
</feature>
<proteinExistence type="inferred from homology"/>
<evidence type="ECO:0000259" key="5">
    <source>
        <dbReference type="Pfam" id="PF08596"/>
    </source>
</evidence>
<name>A0A316VA53_9BASI</name>
<evidence type="ECO:0000256" key="1">
    <source>
        <dbReference type="ARBA" id="ARBA00008070"/>
    </source>
</evidence>
<dbReference type="EMBL" id="KZ819604">
    <property type="protein sequence ID" value="PWN33948.1"/>
    <property type="molecule type" value="Genomic_DNA"/>
</dbReference>
<dbReference type="GO" id="GO:0006887">
    <property type="term" value="P:exocytosis"/>
    <property type="evidence" value="ECO:0007669"/>
    <property type="project" value="UniProtKB-KW"/>
</dbReference>
<dbReference type="InterPro" id="IPR001680">
    <property type="entry name" value="WD40_rpt"/>
</dbReference>
<gene>
    <name evidence="6" type="ORF">FA14DRAFT_148057</name>
</gene>
<dbReference type="PANTHER" id="PTHR10241">
    <property type="entry name" value="LETHAL 2 GIANT LARVAE PROTEIN"/>
    <property type="match status" value="1"/>
</dbReference>
<dbReference type="GO" id="GO:0005886">
    <property type="term" value="C:plasma membrane"/>
    <property type="evidence" value="ECO:0007669"/>
    <property type="project" value="TreeGrafter"/>
</dbReference>
<dbReference type="SUPFAM" id="SSF50978">
    <property type="entry name" value="WD40 repeat-like"/>
    <property type="match status" value="1"/>
</dbReference>
<evidence type="ECO:0000256" key="2">
    <source>
        <dbReference type="ARBA" id="ARBA00022483"/>
    </source>
</evidence>
<evidence type="ECO:0000313" key="6">
    <source>
        <dbReference type="EMBL" id="PWN33948.1"/>
    </source>
</evidence>
<dbReference type="GO" id="GO:0005737">
    <property type="term" value="C:cytoplasm"/>
    <property type="evidence" value="ECO:0007669"/>
    <property type="project" value="TreeGrafter"/>
</dbReference>
<keyword evidence="3" id="KW-0853">WD repeat</keyword>
<dbReference type="GO" id="GO:0006893">
    <property type="term" value="P:Golgi to plasma membrane transport"/>
    <property type="evidence" value="ECO:0007669"/>
    <property type="project" value="TreeGrafter"/>
</dbReference>
<dbReference type="InterPro" id="IPR036322">
    <property type="entry name" value="WD40_repeat_dom_sf"/>
</dbReference>
<feature type="compositionally biased region" description="Low complexity" evidence="4">
    <location>
        <begin position="800"/>
        <end position="820"/>
    </location>
</feature>
<feature type="domain" description="Lethal giant larvae (Lgl)-like C-terminal" evidence="5">
    <location>
        <begin position="897"/>
        <end position="1249"/>
    </location>
</feature>
<evidence type="ECO:0000256" key="4">
    <source>
        <dbReference type="SAM" id="MobiDB-lite"/>
    </source>
</evidence>
<dbReference type="Proteomes" id="UP000245771">
    <property type="component" value="Unassembled WGS sequence"/>
</dbReference>
<feature type="compositionally biased region" description="Basic and acidic residues" evidence="4">
    <location>
        <begin position="1275"/>
        <end position="1287"/>
    </location>
</feature>
<comment type="similarity">
    <text evidence="1">Belongs to the WD repeat L(2)GL family.</text>
</comment>
<feature type="compositionally biased region" description="Polar residues" evidence="4">
    <location>
        <begin position="390"/>
        <end position="401"/>
    </location>
</feature>
<dbReference type="InterPro" id="IPR015943">
    <property type="entry name" value="WD40/YVTN_repeat-like_dom_sf"/>
</dbReference>
<evidence type="ECO:0000313" key="7">
    <source>
        <dbReference type="Proteomes" id="UP000245771"/>
    </source>
</evidence>
<feature type="region of interest" description="Disordered" evidence="4">
    <location>
        <begin position="132"/>
        <end position="159"/>
    </location>
</feature>
<dbReference type="OrthoDB" id="19944at2759"/>
<feature type="compositionally biased region" description="Polar residues" evidence="4">
    <location>
        <begin position="133"/>
        <end position="149"/>
    </location>
</feature>
<keyword evidence="7" id="KW-1185">Reference proteome</keyword>